<evidence type="ECO:0000256" key="3">
    <source>
        <dbReference type="ARBA" id="ARBA00022692"/>
    </source>
</evidence>
<dbReference type="HOGENOM" id="CLU_288239_0_0_1"/>
<dbReference type="InterPro" id="IPR004151">
    <property type="entry name" value="7TM_GPCR_serpentine_rcpt_Sre"/>
</dbReference>
<keyword evidence="5 7" id="KW-0472">Membrane</keyword>
<feature type="compositionally biased region" description="Low complexity" evidence="6">
    <location>
        <begin position="666"/>
        <end position="689"/>
    </location>
</feature>
<feature type="compositionally biased region" description="Basic and acidic residues" evidence="6">
    <location>
        <begin position="601"/>
        <end position="616"/>
    </location>
</feature>
<comment type="subcellular location">
    <subcellularLocation>
        <location evidence="1">Membrane</location>
        <topology evidence="1">Multi-pass membrane protein</topology>
    </subcellularLocation>
</comment>
<sequence>MLSSYFDAFSVKLATKEEVLDRSQDSGDVNIVLVFTFNSNRDSSVFEFVVVSFLLLISLLVTFFGLLCMANSNTPHRNNRLIVIAGVFSWLELVISRCLVFIFQFSKNSSQTKSQLLFWAAIFRYHYMFFGVHCLLCITGERAMATILLKDYENKPRTWISLILLLSNFFISLVYTLLAISQLIMMKFVFAVCLTVTISSMLILETIYFLNRKRLAALIRHDNSMVFYTLSVKYQLQENVRWCKLIRPAVISVGGFIILIIMTECLPILMDFSDELQAWFNLIFDTMAHINALIVVPTIILLMEGFRKVLIQNYKKFVKIFKTKDIRIAVRKQSIFVFSKQRENEGDVYFEMFNKSVVPQMPKVPRRIDRHDGTSSEEESDGEIVVTTRRKSFGIRVAQTPQQAAQQVLSQIGNMASERQANEVIVQQTQSTEKTEAEKKALENHQKMIEAQQLAKAQQAAALQAAAARVAQAQSQAQANQSQQQAQQAQSQQQAQQEAALKAAQEQAKKAQQEALARAQEAQKKAQEEALKKAQAAQQQAQAHAEAQKKAQQEALAKAQEAQKNALEDARKKAQAAQAEAQKKAQAQQQAQQQQMLAQKKAQEEAQKKAQEDAQKRAQAAQQQAQAQKKSQEEAQKKAQAQAQAQKQTQQAQQQKPAVPSQKTTPQAQQKPAVHVQQQAQQGQTQKGTLTQVQPVAQEIHAATGPKWSRTPGKVQTQGPQPEQPKQYTAVAPPTGKTALRQTVQVQEQDLAAGVHSTMSPVMARKPQIQADQLAQKFVEKPEEQKEKITVQKGQQLEGAKRWVADSEVREQPASNMQQTERGPKAVILADDACWQTQRRVPVEIQQPQVGKIAIPELSEKEIQRTIVAQPASYQKVQWNEFPEEPVYEREAAPKTKTQDWVPVNNEQNELQRSIYKPARMSAVWPPPQDELVKEGHSPLVVKANDDTAWIQQDQNGVLKQAVWGKTSRINRVWPPPENESSLTDFGPQHMPVVQWPPPEAEAHERELVEVLQKHIPTKKMERQWPPPPPQYQVVESSGEIETRYNPAETAESQQAVNSLRMGHIQA</sequence>
<dbReference type="InParanoid" id="A8X0F3"/>
<feature type="region of interest" description="Disordered" evidence="6">
    <location>
        <begin position="1019"/>
        <end position="1067"/>
    </location>
</feature>
<feature type="compositionally biased region" description="Low complexity" evidence="6">
    <location>
        <begin position="617"/>
        <end position="629"/>
    </location>
</feature>
<evidence type="ECO:0000256" key="2">
    <source>
        <dbReference type="ARBA" id="ARBA00006803"/>
    </source>
</evidence>
<dbReference type="OMA" id="KWSRTPG"/>
<dbReference type="GO" id="GO:0007606">
    <property type="term" value="P:sensory perception of chemical stimulus"/>
    <property type="evidence" value="ECO:0007669"/>
    <property type="project" value="InterPro"/>
</dbReference>
<dbReference type="eggNOG" id="ENOG502S56X">
    <property type="taxonomic scope" value="Eukaryota"/>
</dbReference>
<evidence type="ECO:0000313" key="9">
    <source>
        <dbReference type="Proteomes" id="UP000008549"/>
    </source>
</evidence>
<dbReference type="EMBL" id="HE601419">
    <property type="protein sequence ID" value="CAP26113.2"/>
    <property type="molecule type" value="Genomic_DNA"/>
</dbReference>
<evidence type="ECO:0000313" key="8">
    <source>
        <dbReference type="EMBL" id="CAP26113.2"/>
    </source>
</evidence>
<dbReference type="Proteomes" id="UP000008549">
    <property type="component" value="Unassembled WGS sequence"/>
</dbReference>
<keyword evidence="4 7" id="KW-1133">Transmembrane helix</keyword>
<proteinExistence type="inferred from homology"/>
<evidence type="ECO:0000256" key="7">
    <source>
        <dbReference type="SAM" id="Phobius"/>
    </source>
</evidence>
<reference evidence="8 9" key="1">
    <citation type="journal article" date="2003" name="PLoS Biol.">
        <title>The genome sequence of Caenorhabditis briggsae: a platform for comparative genomics.</title>
        <authorList>
            <person name="Stein L.D."/>
            <person name="Bao Z."/>
            <person name="Blasiar D."/>
            <person name="Blumenthal T."/>
            <person name="Brent M.R."/>
            <person name="Chen N."/>
            <person name="Chinwalla A."/>
            <person name="Clarke L."/>
            <person name="Clee C."/>
            <person name="Coghlan A."/>
            <person name="Coulson A."/>
            <person name="D'Eustachio P."/>
            <person name="Fitch D.H."/>
            <person name="Fulton L.A."/>
            <person name="Fulton R.E."/>
            <person name="Griffiths-Jones S."/>
            <person name="Harris T.W."/>
            <person name="Hillier L.W."/>
            <person name="Kamath R."/>
            <person name="Kuwabara P.E."/>
            <person name="Mardis E.R."/>
            <person name="Marra M.A."/>
            <person name="Miner T.L."/>
            <person name="Minx P."/>
            <person name="Mullikin J.C."/>
            <person name="Plumb R.W."/>
            <person name="Rogers J."/>
            <person name="Schein J.E."/>
            <person name="Sohrmann M."/>
            <person name="Spieth J."/>
            <person name="Stajich J.E."/>
            <person name="Wei C."/>
            <person name="Willey D."/>
            <person name="Wilson R.K."/>
            <person name="Durbin R."/>
            <person name="Waterston R.H."/>
        </authorList>
    </citation>
    <scope>NUCLEOTIDE SEQUENCE [LARGE SCALE GENOMIC DNA]</scope>
    <source>
        <strain evidence="8 9">AF16</strain>
    </source>
</reference>
<dbReference type="PANTHER" id="PTHR23128">
    <property type="entry name" value="SERPENTINE RECEPTOR, CLASS E (EPSILON)-RELATED"/>
    <property type="match status" value="1"/>
</dbReference>
<feature type="compositionally biased region" description="Basic and acidic residues" evidence="6">
    <location>
        <begin position="521"/>
        <end position="532"/>
    </location>
</feature>
<dbReference type="WormBase" id="CBG05679">
    <property type="protein sequence ID" value="CBP49734"/>
    <property type="gene ID" value="WBGene00028082"/>
    <property type="gene designation" value="Cbr-sre-21"/>
</dbReference>
<feature type="transmembrane region" description="Helical" evidence="7">
    <location>
        <begin position="81"/>
        <end position="104"/>
    </location>
</feature>
<keyword evidence="3 7" id="KW-0812">Transmembrane</keyword>
<dbReference type="PANTHER" id="PTHR23128:SF136">
    <property type="entry name" value="SERPENTINE RECEPTOR CLASS EPSILON-21"/>
    <property type="match status" value="1"/>
</dbReference>
<reference evidence="8 9" key="2">
    <citation type="journal article" date="2011" name="PLoS Genet.">
        <title>Caenorhabditis briggsae recombinant inbred line genotypes reveal inter-strain incompatibility and the evolution of recombination.</title>
        <authorList>
            <person name="Ross J.A."/>
            <person name="Koboldt D.C."/>
            <person name="Staisch J.E."/>
            <person name="Chamberlin H.M."/>
            <person name="Gupta B.P."/>
            <person name="Miller R.D."/>
            <person name="Baird S.E."/>
            <person name="Haag E.S."/>
        </authorList>
    </citation>
    <scope>NUCLEOTIDE SEQUENCE [LARGE SCALE GENOMIC DNA]</scope>
    <source>
        <strain evidence="8 9">AF16</strain>
    </source>
</reference>
<comment type="similarity">
    <text evidence="2">Belongs to the nematode receptor-like protein sre family.</text>
</comment>
<feature type="transmembrane region" description="Helical" evidence="7">
    <location>
        <begin position="184"/>
        <end position="210"/>
    </location>
</feature>
<feature type="region of interest" description="Disordered" evidence="6">
    <location>
        <begin position="702"/>
        <end position="730"/>
    </location>
</feature>
<evidence type="ECO:0000256" key="1">
    <source>
        <dbReference type="ARBA" id="ARBA00004141"/>
    </source>
</evidence>
<evidence type="ECO:0000313" key="10">
    <source>
        <dbReference type="WormBase" id="CBG05679"/>
    </source>
</evidence>
<name>A8X0F3_CAEBR</name>
<feature type="transmembrane region" description="Helical" evidence="7">
    <location>
        <begin position="249"/>
        <end position="270"/>
    </location>
</feature>
<feature type="compositionally biased region" description="Low complexity" evidence="6">
    <location>
        <begin position="575"/>
        <end position="600"/>
    </location>
</feature>
<dbReference type="FunCoup" id="A8X0F3">
    <property type="interactions" value="132"/>
</dbReference>
<protein>
    <submittedName>
        <fullName evidence="8">Protein CBR-SRE-21</fullName>
    </submittedName>
</protein>
<feature type="transmembrane region" description="Helical" evidence="7">
    <location>
        <begin position="159"/>
        <end position="178"/>
    </location>
</feature>
<feature type="compositionally biased region" description="Low complexity" evidence="6">
    <location>
        <begin position="638"/>
        <end position="656"/>
    </location>
</feature>
<feature type="region of interest" description="Disordered" evidence="6">
    <location>
        <begin position="515"/>
        <end position="689"/>
    </location>
</feature>
<dbReference type="AlphaFoldDB" id="A8X0F3"/>
<evidence type="ECO:0000256" key="5">
    <source>
        <dbReference type="ARBA" id="ARBA00023136"/>
    </source>
</evidence>
<evidence type="ECO:0000256" key="6">
    <source>
        <dbReference type="SAM" id="MobiDB-lite"/>
    </source>
</evidence>
<feature type="transmembrane region" description="Helical" evidence="7">
    <location>
        <begin position="116"/>
        <end position="138"/>
    </location>
</feature>
<dbReference type="Pfam" id="PF03125">
    <property type="entry name" value="Sre"/>
    <property type="match status" value="1"/>
</dbReference>
<organism evidence="8 9">
    <name type="scientific">Caenorhabditis briggsae</name>
    <dbReference type="NCBI Taxonomy" id="6238"/>
    <lineage>
        <taxon>Eukaryota</taxon>
        <taxon>Metazoa</taxon>
        <taxon>Ecdysozoa</taxon>
        <taxon>Nematoda</taxon>
        <taxon>Chromadorea</taxon>
        <taxon>Rhabditida</taxon>
        <taxon>Rhabditina</taxon>
        <taxon>Rhabditomorpha</taxon>
        <taxon>Rhabditoidea</taxon>
        <taxon>Rhabditidae</taxon>
        <taxon>Peloderinae</taxon>
        <taxon>Caenorhabditis</taxon>
    </lineage>
</organism>
<feature type="compositionally biased region" description="Low complexity" evidence="6">
    <location>
        <begin position="553"/>
        <end position="565"/>
    </location>
</feature>
<gene>
    <name evidence="10" type="primary">sre-21</name>
    <name evidence="8" type="synonym">Cbr-sre-21</name>
    <name evidence="10" type="ORF">CBG05679</name>
    <name evidence="8" type="ORF">CBG_05679</name>
</gene>
<dbReference type="STRING" id="6238.A8X0F3"/>
<keyword evidence="9" id="KW-1185">Reference proteome</keyword>
<dbReference type="GO" id="GO:0016020">
    <property type="term" value="C:membrane"/>
    <property type="evidence" value="ECO:0007669"/>
    <property type="project" value="UniProtKB-SubCell"/>
</dbReference>
<feature type="compositionally biased region" description="Low complexity" evidence="6">
    <location>
        <begin position="533"/>
        <end position="545"/>
    </location>
</feature>
<accession>A8X0F3</accession>
<feature type="compositionally biased region" description="Polar residues" evidence="6">
    <location>
        <begin position="714"/>
        <end position="727"/>
    </location>
</feature>
<feature type="transmembrane region" description="Helical" evidence="7">
    <location>
        <begin position="48"/>
        <end position="69"/>
    </location>
</feature>
<evidence type="ECO:0000256" key="4">
    <source>
        <dbReference type="ARBA" id="ARBA00022989"/>
    </source>
</evidence>